<dbReference type="PANTHER" id="PTHR46797">
    <property type="entry name" value="HTH-TYPE TRANSCRIPTIONAL REGULATOR"/>
    <property type="match status" value="1"/>
</dbReference>
<accession>A0ABQ6J4D2</accession>
<dbReference type="CDD" id="cd02209">
    <property type="entry name" value="cupin_XRE_C"/>
    <property type="match status" value="1"/>
</dbReference>
<sequence length="221" mass="24694">MKAVKHALLGRKYVLDGVYPEHVIRHLSDLIRAFRGMLNLDIGASLKTIRKMKGLSQRELAKRAGVTNSTISMIEKNSVSPSVSSLKKVLSGIPMSLVDFFSIETSTDSERKVVYRSDELLDIGTGPLEFKLIGRDYPNRAMSVMNEIYPPGSDTGEEMLKHEGEEAAMVIEGKFELTVGDEVYILEAGDSYYFNSELPHRFRNPFDEPCRLVSATTPANF</sequence>
<dbReference type="CDD" id="cd00093">
    <property type="entry name" value="HTH_XRE"/>
    <property type="match status" value="1"/>
</dbReference>
<dbReference type="PROSITE" id="PS50943">
    <property type="entry name" value="HTH_CROC1"/>
    <property type="match status" value="1"/>
</dbReference>
<dbReference type="Pfam" id="PF07883">
    <property type="entry name" value="Cupin_2"/>
    <property type="match status" value="1"/>
</dbReference>
<dbReference type="InterPro" id="IPR014710">
    <property type="entry name" value="RmlC-like_jellyroll"/>
</dbReference>
<evidence type="ECO:0000313" key="4">
    <source>
        <dbReference type="Proteomes" id="UP001157046"/>
    </source>
</evidence>
<proteinExistence type="predicted"/>
<dbReference type="InterPro" id="IPR013096">
    <property type="entry name" value="Cupin_2"/>
</dbReference>
<comment type="caution">
    <text evidence="3">The sequence shown here is derived from an EMBL/GenBank/DDBJ whole genome shotgun (WGS) entry which is preliminary data.</text>
</comment>
<name>A0ABQ6J4D2_9GAMM</name>
<evidence type="ECO:0000313" key="3">
    <source>
        <dbReference type="EMBL" id="GMA83006.1"/>
    </source>
</evidence>
<dbReference type="PANTHER" id="PTHR46797:SF11">
    <property type="entry name" value="HTH-TYPE TRANSCRIPTIONAL REGULATOR PUUR"/>
    <property type="match status" value="1"/>
</dbReference>
<dbReference type="EMBL" id="BSUY01000001">
    <property type="protein sequence ID" value="GMA83006.1"/>
    <property type="molecule type" value="Genomic_DNA"/>
</dbReference>
<dbReference type="SMART" id="SM00530">
    <property type="entry name" value="HTH_XRE"/>
    <property type="match status" value="1"/>
</dbReference>
<feature type="domain" description="HTH cro/C1-type" evidence="2">
    <location>
        <begin position="46"/>
        <end position="100"/>
    </location>
</feature>
<dbReference type="Gene3D" id="2.60.120.10">
    <property type="entry name" value="Jelly Rolls"/>
    <property type="match status" value="1"/>
</dbReference>
<dbReference type="Proteomes" id="UP001157046">
    <property type="component" value="Unassembled WGS sequence"/>
</dbReference>
<dbReference type="InterPro" id="IPR011051">
    <property type="entry name" value="RmlC_Cupin_sf"/>
</dbReference>
<dbReference type="InterPro" id="IPR001387">
    <property type="entry name" value="Cro/C1-type_HTH"/>
</dbReference>
<dbReference type="SUPFAM" id="SSF47413">
    <property type="entry name" value="lambda repressor-like DNA-binding domains"/>
    <property type="match status" value="1"/>
</dbReference>
<evidence type="ECO:0000256" key="1">
    <source>
        <dbReference type="ARBA" id="ARBA00023125"/>
    </source>
</evidence>
<dbReference type="Gene3D" id="1.10.260.40">
    <property type="entry name" value="lambda repressor-like DNA-binding domains"/>
    <property type="match status" value="1"/>
</dbReference>
<dbReference type="SUPFAM" id="SSF51182">
    <property type="entry name" value="RmlC-like cupins"/>
    <property type="match status" value="1"/>
</dbReference>
<gene>
    <name evidence="3" type="primary">puuR</name>
    <name evidence="3" type="ORF">GCM10025855_25390</name>
</gene>
<protein>
    <submittedName>
        <fullName evidence="3">XRE family transcriptional regulator</fullName>
    </submittedName>
</protein>
<reference evidence="4" key="1">
    <citation type="journal article" date="2019" name="Int. J. Syst. Evol. Microbiol.">
        <title>The Global Catalogue of Microorganisms (GCM) 10K type strain sequencing project: providing services to taxonomists for standard genome sequencing and annotation.</title>
        <authorList>
            <consortium name="The Broad Institute Genomics Platform"/>
            <consortium name="The Broad Institute Genome Sequencing Center for Infectious Disease"/>
            <person name="Wu L."/>
            <person name="Ma J."/>
        </authorList>
    </citation>
    <scope>NUCLEOTIDE SEQUENCE [LARGE SCALE GENOMIC DNA]</scope>
    <source>
        <strain evidence="4">NBRC 102030</strain>
    </source>
</reference>
<organism evidence="3 4">
    <name type="scientific">Shewanella glacialipiscicola</name>
    <dbReference type="NCBI Taxonomy" id="614069"/>
    <lineage>
        <taxon>Bacteria</taxon>
        <taxon>Pseudomonadati</taxon>
        <taxon>Pseudomonadota</taxon>
        <taxon>Gammaproteobacteria</taxon>
        <taxon>Alteromonadales</taxon>
        <taxon>Shewanellaceae</taxon>
        <taxon>Shewanella</taxon>
    </lineage>
</organism>
<keyword evidence="4" id="KW-1185">Reference proteome</keyword>
<dbReference type="InterPro" id="IPR010982">
    <property type="entry name" value="Lambda_DNA-bd_dom_sf"/>
</dbReference>
<keyword evidence="1" id="KW-0238">DNA-binding</keyword>
<evidence type="ECO:0000259" key="2">
    <source>
        <dbReference type="PROSITE" id="PS50943"/>
    </source>
</evidence>
<dbReference type="InterPro" id="IPR050807">
    <property type="entry name" value="TransReg_Diox_bact_type"/>
</dbReference>
<dbReference type="Pfam" id="PF01381">
    <property type="entry name" value="HTH_3"/>
    <property type="match status" value="1"/>
</dbReference>